<sequence length="237" mass="27406">MDIRAIIVDDEEPAREEIKSLLLKFPEVKVLGEFEDALSAFNFVSENSIDVIFLDINLSGISGMKLANEIKEFKNFPLIVFVTAYSEYAVDAFDVGAVDYILKPIDEGRFFKTVLKIKNVLSSKERRKEDFVVCSLDEELTLVRLSEITYFFTENGKLYVKKGKEELPVKGLNLQGAEERFSPVGFFRINKEYLINISKISKIIPWFKGKYMIEMDNGDKLPLSPHRQKEFREIFKF</sequence>
<evidence type="ECO:0000313" key="4">
    <source>
        <dbReference type="EMBL" id="BAL80708.1"/>
    </source>
</evidence>
<dbReference type="InterPro" id="IPR007492">
    <property type="entry name" value="LytTR_DNA-bd_dom"/>
</dbReference>
<gene>
    <name evidence="4" type="ordered locus">CSE_05820</name>
</gene>
<feature type="modified residue" description="4-aspartylphosphate" evidence="1">
    <location>
        <position position="55"/>
    </location>
</feature>
<dbReference type="GO" id="GO:0003677">
    <property type="term" value="F:DNA binding"/>
    <property type="evidence" value="ECO:0007669"/>
    <property type="project" value="InterPro"/>
</dbReference>
<dbReference type="Proteomes" id="UP000004793">
    <property type="component" value="Chromosome"/>
</dbReference>
<dbReference type="InterPro" id="IPR001789">
    <property type="entry name" value="Sig_transdc_resp-reg_receiver"/>
</dbReference>
<proteinExistence type="predicted"/>
<dbReference type="RefSeq" id="WP_014453112.1">
    <property type="nucleotide sequence ID" value="NC_017096.1"/>
</dbReference>
<dbReference type="PROSITE" id="PS50930">
    <property type="entry name" value="HTH_LYTTR"/>
    <property type="match status" value="1"/>
</dbReference>
<evidence type="ECO:0000259" key="3">
    <source>
        <dbReference type="PROSITE" id="PS50930"/>
    </source>
</evidence>
<evidence type="ECO:0000313" key="5">
    <source>
        <dbReference type="Proteomes" id="UP000004793"/>
    </source>
</evidence>
<dbReference type="Pfam" id="PF04397">
    <property type="entry name" value="LytTR"/>
    <property type="match status" value="1"/>
</dbReference>
<keyword evidence="1" id="KW-0597">Phosphoprotein</keyword>
<reference evidence="4 5" key="1">
    <citation type="submission" date="2011-01" db="EMBL/GenBank/DDBJ databases">
        <title>Whole genome sequence of Caldisericum exile AZM16c01.</title>
        <authorList>
            <person name="Narita-Yamada S."/>
            <person name="Kawakoshi A."/>
            <person name="Nakamura S."/>
            <person name="Sasagawa M."/>
            <person name="Fukada J."/>
            <person name="Sekine M."/>
            <person name="Kato Y."/>
            <person name="Fukai R."/>
            <person name="Sasaki K."/>
            <person name="Hanamaki A."/>
            <person name="Narita H."/>
            <person name="Konno Y."/>
            <person name="Mori K."/>
            <person name="Yamazaki S."/>
            <person name="Suzuki K."/>
            <person name="Fujita N."/>
        </authorList>
    </citation>
    <scope>NUCLEOTIDE SEQUENCE [LARGE SCALE GENOMIC DNA]</scope>
    <source>
        <strain evidence="5">DSM 21853 / NBRC 104410 / AZM16c01</strain>
    </source>
</reference>
<protein>
    <submittedName>
        <fullName evidence="4">LytT family two-component system response regulator</fullName>
    </submittedName>
</protein>
<dbReference type="InterPro" id="IPR046947">
    <property type="entry name" value="LytR-like"/>
</dbReference>
<accession>A0A7U6GE37</accession>
<dbReference type="GO" id="GO:0000156">
    <property type="term" value="F:phosphorelay response regulator activity"/>
    <property type="evidence" value="ECO:0007669"/>
    <property type="project" value="InterPro"/>
</dbReference>
<dbReference type="PROSITE" id="PS50110">
    <property type="entry name" value="RESPONSE_REGULATORY"/>
    <property type="match status" value="1"/>
</dbReference>
<dbReference type="OrthoDB" id="9809318at2"/>
<evidence type="ECO:0000259" key="2">
    <source>
        <dbReference type="PROSITE" id="PS50110"/>
    </source>
</evidence>
<keyword evidence="5" id="KW-1185">Reference proteome</keyword>
<dbReference type="PANTHER" id="PTHR37299:SF1">
    <property type="entry name" value="STAGE 0 SPORULATION PROTEIN A HOMOLOG"/>
    <property type="match status" value="1"/>
</dbReference>
<dbReference type="SUPFAM" id="SSF52172">
    <property type="entry name" value="CheY-like"/>
    <property type="match status" value="1"/>
</dbReference>
<dbReference type="AlphaFoldDB" id="A0A7U6GE37"/>
<feature type="domain" description="HTH LytTR-type" evidence="3">
    <location>
        <begin position="131"/>
        <end position="237"/>
    </location>
</feature>
<dbReference type="SMART" id="SM00448">
    <property type="entry name" value="REC"/>
    <property type="match status" value="1"/>
</dbReference>
<dbReference type="Gene3D" id="2.40.50.1020">
    <property type="entry name" value="LytTr DNA-binding domain"/>
    <property type="match status" value="1"/>
</dbReference>
<organism evidence="4 5">
    <name type="scientific">Caldisericum exile (strain DSM 21853 / NBRC 104410 / AZM16c01)</name>
    <dbReference type="NCBI Taxonomy" id="511051"/>
    <lineage>
        <taxon>Bacteria</taxon>
        <taxon>Pseudomonadati</taxon>
        <taxon>Caldisericota/Cryosericota group</taxon>
        <taxon>Caldisericota</taxon>
        <taxon>Caldisericia</taxon>
        <taxon>Caldisericales</taxon>
        <taxon>Caldisericaceae</taxon>
        <taxon>Caldisericum</taxon>
    </lineage>
</organism>
<dbReference type="Gene3D" id="3.40.50.2300">
    <property type="match status" value="1"/>
</dbReference>
<feature type="domain" description="Response regulatory" evidence="2">
    <location>
        <begin position="4"/>
        <end position="118"/>
    </location>
</feature>
<evidence type="ECO:0000256" key="1">
    <source>
        <dbReference type="PROSITE-ProRule" id="PRU00169"/>
    </source>
</evidence>
<dbReference type="PANTHER" id="PTHR37299">
    <property type="entry name" value="TRANSCRIPTIONAL REGULATOR-RELATED"/>
    <property type="match status" value="1"/>
</dbReference>
<dbReference type="Pfam" id="PF00072">
    <property type="entry name" value="Response_reg"/>
    <property type="match status" value="1"/>
</dbReference>
<dbReference type="EMBL" id="AP012051">
    <property type="protein sequence ID" value="BAL80708.1"/>
    <property type="molecule type" value="Genomic_DNA"/>
</dbReference>
<dbReference type="InterPro" id="IPR011006">
    <property type="entry name" value="CheY-like_superfamily"/>
</dbReference>
<dbReference type="SMART" id="SM00850">
    <property type="entry name" value="LytTR"/>
    <property type="match status" value="1"/>
</dbReference>
<name>A0A7U6GE37_CALEA</name>
<dbReference type="KEGG" id="cex:CSE_05820"/>